<comment type="subcellular location">
    <subcellularLocation>
        <location evidence="1">Cell membrane</location>
        <topology evidence="1">Multi-pass membrane protein</topology>
    </subcellularLocation>
</comment>
<keyword evidence="2" id="KW-1003">Cell membrane</keyword>
<dbReference type="Pfam" id="PF13567">
    <property type="entry name" value="DUF4131"/>
    <property type="match status" value="1"/>
</dbReference>
<dbReference type="PANTHER" id="PTHR30619">
    <property type="entry name" value="DNA INTERNALIZATION/COMPETENCE PROTEIN COMEC/REC2"/>
    <property type="match status" value="1"/>
</dbReference>
<evidence type="ECO:0000259" key="8">
    <source>
        <dbReference type="Pfam" id="PF13567"/>
    </source>
</evidence>
<sequence length="322" mass="37168">MMWASENKWQRAYRRYPAVWYFLFFALGIYLGWEFRFSVQPTATLVAVVALFVLMLFAHRFFSKLFPLIVMPLVVLFGLAHMYAALNFFPPAHIALVKTGTLTKFSGIVVQARYRPDGRDRYLLALRSGEREGRSQPLAGKIQLVRGKSGRRLQLGDLVELIGQPERLPLPANPGMFNYRRFMNLRGVFGGFYYTDQNLKIASRQKGDFWQQRMIWPAGEYLRRQIERYFRGDTRAVLKALLIGQRSELQKSVTEAFKRSGIIHVLAISGLHVGFLLLMFLLLFGLFRLPYPWQVGLALICLFLFVVVVDFKPPVVRAFLMA</sequence>
<dbReference type="InterPro" id="IPR052159">
    <property type="entry name" value="Competence_DNA_uptake"/>
</dbReference>
<keyword evidence="5 6" id="KW-0472">Membrane</keyword>
<feature type="domain" description="DUF4131" evidence="8">
    <location>
        <begin position="45"/>
        <end position="196"/>
    </location>
</feature>
<feature type="transmembrane region" description="Helical" evidence="6">
    <location>
        <begin position="293"/>
        <end position="311"/>
    </location>
</feature>
<comment type="caution">
    <text evidence="9">The sequence shown here is derived from an EMBL/GenBank/DDBJ whole genome shotgun (WGS) entry which is preliminary data.</text>
</comment>
<feature type="transmembrane region" description="Helical" evidence="6">
    <location>
        <begin position="65"/>
        <end position="86"/>
    </location>
</feature>
<dbReference type="Pfam" id="PF03772">
    <property type="entry name" value="Competence"/>
    <property type="match status" value="1"/>
</dbReference>
<dbReference type="GO" id="GO:0005886">
    <property type="term" value="C:plasma membrane"/>
    <property type="evidence" value="ECO:0007669"/>
    <property type="project" value="UniProtKB-SubCell"/>
</dbReference>
<proteinExistence type="predicted"/>
<feature type="transmembrane region" description="Helical" evidence="6">
    <location>
        <begin position="39"/>
        <end position="58"/>
    </location>
</feature>
<evidence type="ECO:0000259" key="7">
    <source>
        <dbReference type="Pfam" id="PF03772"/>
    </source>
</evidence>
<protein>
    <submittedName>
        <fullName evidence="9">ComEC family competence protein</fullName>
    </submittedName>
</protein>
<feature type="transmembrane region" description="Helical" evidence="6">
    <location>
        <begin position="92"/>
        <end position="112"/>
    </location>
</feature>
<feature type="transmembrane region" description="Helical" evidence="6">
    <location>
        <begin position="261"/>
        <end position="287"/>
    </location>
</feature>
<gene>
    <name evidence="9" type="ORF">ENJ89_10150</name>
</gene>
<keyword evidence="4 6" id="KW-1133">Transmembrane helix</keyword>
<keyword evidence="3 6" id="KW-0812">Transmembrane</keyword>
<feature type="non-terminal residue" evidence="9">
    <location>
        <position position="322"/>
    </location>
</feature>
<dbReference type="PANTHER" id="PTHR30619:SF7">
    <property type="entry name" value="BETA-LACTAMASE DOMAIN PROTEIN"/>
    <property type="match status" value="1"/>
</dbReference>
<evidence type="ECO:0000256" key="4">
    <source>
        <dbReference type="ARBA" id="ARBA00022989"/>
    </source>
</evidence>
<feature type="domain" description="ComEC/Rec2-related protein" evidence="7">
    <location>
        <begin position="241"/>
        <end position="322"/>
    </location>
</feature>
<dbReference type="Proteomes" id="UP000886124">
    <property type="component" value="Unassembled WGS sequence"/>
</dbReference>
<evidence type="ECO:0000313" key="9">
    <source>
        <dbReference type="EMBL" id="HHJ53545.1"/>
    </source>
</evidence>
<dbReference type="InterPro" id="IPR025405">
    <property type="entry name" value="DUF4131"/>
</dbReference>
<accession>A0A7V5PRG5</accession>
<dbReference type="AlphaFoldDB" id="A0A7V5PRG5"/>
<evidence type="ECO:0000256" key="6">
    <source>
        <dbReference type="SAM" id="Phobius"/>
    </source>
</evidence>
<organism evidence="9">
    <name type="scientific">Caldithrix abyssi</name>
    <dbReference type="NCBI Taxonomy" id="187145"/>
    <lineage>
        <taxon>Bacteria</taxon>
        <taxon>Pseudomonadati</taxon>
        <taxon>Calditrichota</taxon>
        <taxon>Calditrichia</taxon>
        <taxon>Calditrichales</taxon>
        <taxon>Calditrichaceae</taxon>
        <taxon>Caldithrix</taxon>
    </lineage>
</organism>
<evidence type="ECO:0000256" key="5">
    <source>
        <dbReference type="ARBA" id="ARBA00023136"/>
    </source>
</evidence>
<dbReference type="EMBL" id="DROD01000643">
    <property type="protein sequence ID" value="HHJ53545.1"/>
    <property type="molecule type" value="Genomic_DNA"/>
</dbReference>
<feature type="transmembrane region" description="Helical" evidence="6">
    <location>
        <begin position="12"/>
        <end position="33"/>
    </location>
</feature>
<dbReference type="InterPro" id="IPR004477">
    <property type="entry name" value="ComEC_N"/>
</dbReference>
<evidence type="ECO:0000256" key="2">
    <source>
        <dbReference type="ARBA" id="ARBA00022475"/>
    </source>
</evidence>
<evidence type="ECO:0000256" key="1">
    <source>
        <dbReference type="ARBA" id="ARBA00004651"/>
    </source>
</evidence>
<name>A0A7V5PRG5_CALAY</name>
<reference evidence="9" key="1">
    <citation type="journal article" date="2020" name="mSystems">
        <title>Genome- and Community-Level Interaction Insights into Carbon Utilization and Element Cycling Functions of Hydrothermarchaeota in Hydrothermal Sediment.</title>
        <authorList>
            <person name="Zhou Z."/>
            <person name="Liu Y."/>
            <person name="Xu W."/>
            <person name="Pan J."/>
            <person name="Luo Z.H."/>
            <person name="Li M."/>
        </authorList>
    </citation>
    <scope>NUCLEOTIDE SEQUENCE [LARGE SCALE GENOMIC DNA]</scope>
    <source>
        <strain evidence="9">HyVt-527</strain>
    </source>
</reference>
<evidence type="ECO:0000256" key="3">
    <source>
        <dbReference type="ARBA" id="ARBA00022692"/>
    </source>
</evidence>